<protein>
    <submittedName>
        <fullName evidence="1">Unannotated protein</fullName>
    </submittedName>
</protein>
<organism evidence="1">
    <name type="scientific">freshwater metagenome</name>
    <dbReference type="NCBI Taxonomy" id="449393"/>
    <lineage>
        <taxon>unclassified sequences</taxon>
        <taxon>metagenomes</taxon>
        <taxon>ecological metagenomes</taxon>
    </lineage>
</organism>
<sequence>MSTATQFPTLSAARAGFKDLLDAAEEGRPATVRREHKVSAVVDAARLRCMLAASRPAEAQIVAEAGGWSIFLPGLPLAADAASFDEVLVEMVLVLREYADDWENHLLHAPNHVNNWGLVQLIALSDDDQLRAWLVGE</sequence>
<evidence type="ECO:0000313" key="1">
    <source>
        <dbReference type="EMBL" id="CAB4736243.1"/>
    </source>
</evidence>
<gene>
    <name evidence="1" type="ORF">UFOPK2786_00503</name>
</gene>
<reference evidence="1" key="1">
    <citation type="submission" date="2020-05" db="EMBL/GenBank/DDBJ databases">
        <authorList>
            <person name="Chiriac C."/>
            <person name="Salcher M."/>
            <person name="Ghai R."/>
            <person name="Kavagutti S V."/>
        </authorList>
    </citation>
    <scope>NUCLEOTIDE SEQUENCE</scope>
</reference>
<name>A0A6J6SNC0_9ZZZZ</name>
<dbReference type="EMBL" id="CAEZYW010000055">
    <property type="protein sequence ID" value="CAB4736243.1"/>
    <property type="molecule type" value="Genomic_DNA"/>
</dbReference>
<dbReference type="AlphaFoldDB" id="A0A6J6SNC0"/>
<dbReference type="Gene3D" id="3.30.160.620">
    <property type="match status" value="1"/>
</dbReference>
<proteinExistence type="predicted"/>
<accession>A0A6J6SNC0</accession>